<dbReference type="Gene3D" id="3.90.550.10">
    <property type="entry name" value="Spore Coat Polysaccharide Biosynthesis Protein SpsA, Chain A"/>
    <property type="match status" value="1"/>
</dbReference>
<gene>
    <name evidence="3" type="ORF">ROR02_02770</name>
</gene>
<dbReference type="PANTHER" id="PTHR22916:SF3">
    <property type="entry name" value="UDP-GLCNAC:BETAGAL BETA-1,3-N-ACETYLGLUCOSAMINYLTRANSFERASE-LIKE PROTEIN 1"/>
    <property type="match status" value="1"/>
</dbReference>
<keyword evidence="1" id="KW-0812">Transmembrane</keyword>
<evidence type="ECO:0000313" key="4">
    <source>
        <dbReference type="Proteomes" id="UP000321567"/>
    </source>
</evidence>
<dbReference type="SUPFAM" id="SSF53448">
    <property type="entry name" value="Nucleotide-diphospho-sugar transferases"/>
    <property type="match status" value="1"/>
</dbReference>
<dbReference type="Proteomes" id="UP000321567">
    <property type="component" value="Unassembled WGS sequence"/>
</dbReference>
<evidence type="ECO:0000256" key="1">
    <source>
        <dbReference type="SAM" id="Phobius"/>
    </source>
</evidence>
<dbReference type="InterPro" id="IPR001173">
    <property type="entry name" value="Glyco_trans_2-like"/>
</dbReference>
<protein>
    <submittedName>
        <fullName evidence="3">Glycosyl transferase</fullName>
    </submittedName>
</protein>
<feature type="transmembrane region" description="Helical" evidence="1">
    <location>
        <begin position="309"/>
        <end position="327"/>
    </location>
</feature>
<dbReference type="GO" id="GO:0016758">
    <property type="term" value="F:hexosyltransferase activity"/>
    <property type="evidence" value="ECO:0007669"/>
    <property type="project" value="UniProtKB-ARBA"/>
</dbReference>
<dbReference type="AlphaFoldDB" id="A0A512H3U9"/>
<reference evidence="3 4" key="1">
    <citation type="submission" date="2019-07" db="EMBL/GenBank/DDBJ databases">
        <title>Whole genome shotgun sequence of Rhodospirillum oryzae NBRC 107573.</title>
        <authorList>
            <person name="Hosoyama A."/>
            <person name="Uohara A."/>
            <person name="Ohji S."/>
            <person name="Ichikawa N."/>
        </authorList>
    </citation>
    <scope>NUCLEOTIDE SEQUENCE [LARGE SCALE GENOMIC DNA]</scope>
    <source>
        <strain evidence="3 4">NBRC 107573</strain>
    </source>
</reference>
<proteinExistence type="predicted"/>
<dbReference type="PANTHER" id="PTHR22916">
    <property type="entry name" value="GLYCOSYLTRANSFERASE"/>
    <property type="match status" value="1"/>
</dbReference>
<dbReference type="InterPro" id="IPR029044">
    <property type="entry name" value="Nucleotide-diphossugar_trans"/>
</dbReference>
<dbReference type="RefSeq" id="WP_147162213.1">
    <property type="nucleotide sequence ID" value="NZ_BJZO01000004.1"/>
</dbReference>
<keyword evidence="3" id="KW-0808">Transferase</keyword>
<dbReference type="OrthoDB" id="6383742at2"/>
<evidence type="ECO:0000313" key="3">
    <source>
        <dbReference type="EMBL" id="GEO80146.1"/>
    </source>
</evidence>
<feature type="domain" description="Glycosyltransferase 2-like" evidence="2">
    <location>
        <begin position="6"/>
        <end position="122"/>
    </location>
</feature>
<evidence type="ECO:0000259" key="2">
    <source>
        <dbReference type="Pfam" id="PF00535"/>
    </source>
</evidence>
<sequence length="333" mass="38195">MGTTISVVVPYFQKKPGILKRSLRSIFKQNLPSETHVNIIVVDDGSPIPASSELMELNFSDLFSLHIIKQINGGVSKARNTALENIDDITDYIAFMDSDDVWHEDHLLYALKAMKSGCDFYFSDNMRSGFHESCFSTYCPQIHCFVERDSKTKGFSYIPRDVAVNLIIECFAAQLSTVVYRKSLCKSLRFNEDLKFAGEDMLFLVDILSKSGKVGFSNEIRVECQDGVNIYFSNLGWKYPEYFFRKRDQIISHLIIKKRIPLTASGKSINDSIISKFRHDFTFHVARCTIKNNFKFPLEVLAMFKSDPYFILLFPILLIKVCVLYVIGKYHPS</sequence>
<dbReference type="CDD" id="cd00761">
    <property type="entry name" value="Glyco_tranf_GTA_type"/>
    <property type="match status" value="1"/>
</dbReference>
<accession>A0A512H3U9</accession>
<keyword evidence="4" id="KW-1185">Reference proteome</keyword>
<dbReference type="EMBL" id="BJZO01000004">
    <property type="protein sequence ID" value="GEO80146.1"/>
    <property type="molecule type" value="Genomic_DNA"/>
</dbReference>
<keyword evidence="1" id="KW-0472">Membrane</keyword>
<name>A0A512H3U9_9PROT</name>
<dbReference type="Pfam" id="PF00535">
    <property type="entry name" value="Glycos_transf_2"/>
    <property type="match status" value="1"/>
</dbReference>
<organism evidence="3 4">
    <name type="scientific">Pararhodospirillum oryzae</name>
    <dbReference type="NCBI Taxonomy" id="478448"/>
    <lineage>
        <taxon>Bacteria</taxon>
        <taxon>Pseudomonadati</taxon>
        <taxon>Pseudomonadota</taxon>
        <taxon>Alphaproteobacteria</taxon>
        <taxon>Rhodospirillales</taxon>
        <taxon>Rhodospirillaceae</taxon>
        <taxon>Pararhodospirillum</taxon>
    </lineage>
</organism>
<keyword evidence="1" id="KW-1133">Transmembrane helix</keyword>
<comment type="caution">
    <text evidence="3">The sequence shown here is derived from an EMBL/GenBank/DDBJ whole genome shotgun (WGS) entry which is preliminary data.</text>
</comment>